<dbReference type="Proteomes" id="UP001596292">
    <property type="component" value="Unassembled WGS sequence"/>
</dbReference>
<dbReference type="InterPro" id="IPR001444">
    <property type="entry name" value="Flag_bb_rod_N"/>
</dbReference>
<keyword evidence="4" id="KW-1185">Reference proteome</keyword>
<dbReference type="NCBIfam" id="NF004653">
    <property type="entry name" value="PRK06003.1"/>
    <property type="match status" value="1"/>
</dbReference>
<keyword evidence="3" id="KW-0966">Cell projection</keyword>
<evidence type="ECO:0000256" key="1">
    <source>
        <dbReference type="ARBA" id="ARBA00004117"/>
    </source>
</evidence>
<organism evidence="3 4">
    <name type="scientific">Methylobacterium komagatae</name>
    <dbReference type="NCBI Taxonomy" id="374425"/>
    <lineage>
        <taxon>Bacteria</taxon>
        <taxon>Pseudomonadati</taxon>
        <taxon>Pseudomonadota</taxon>
        <taxon>Alphaproteobacteria</taxon>
        <taxon>Hyphomicrobiales</taxon>
        <taxon>Methylobacteriaceae</taxon>
        <taxon>Methylobacterium</taxon>
    </lineage>
</organism>
<comment type="subcellular location">
    <subcellularLocation>
        <location evidence="1">Bacterial flagellum basal body</location>
    </subcellularLocation>
</comment>
<evidence type="ECO:0000259" key="2">
    <source>
        <dbReference type="Pfam" id="PF00460"/>
    </source>
</evidence>
<comment type="caution">
    <text evidence="3">The sequence shown here is derived from an EMBL/GenBank/DDBJ whole genome shotgun (WGS) entry which is preliminary data.</text>
</comment>
<feature type="domain" description="Flagellar basal body rod protein N-terminal" evidence="2">
    <location>
        <begin position="17"/>
        <end position="37"/>
    </location>
</feature>
<name>A0ABW2BMC6_9HYPH</name>
<keyword evidence="3" id="KW-0969">Cilium</keyword>
<gene>
    <name evidence="3" type="primary">flgB</name>
    <name evidence="3" type="ORF">ACFQE0_15555</name>
</gene>
<protein>
    <submittedName>
        <fullName evidence="3">Flagellar basal body rod protein FlgB</fullName>
    </submittedName>
</protein>
<proteinExistence type="predicted"/>
<dbReference type="Pfam" id="PF00460">
    <property type="entry name" value="Flg_bb_rod"/>
    <property type="match status" value="1"/>
</dbReference>
<dbReference type="EMBL" id="JBHSWN010000001">
    <property type="protein sequence ID" value="MFC6790904.1"/>
    <property type="molecule type" value="Genomic_DNA"/>
</dbReference>
<accession>A0ABW2BMC6</accession>
<dbReference type="RefSeq" id="WP_378971216.1">
    <property type="nucleotide sequence ID" value="NZ_JBHSWN010000001.1"/>
</dbReference>
<keyword evidence="3" id="KW-0282">Flagellum</keyword>
<sequence>MSGIYLFDLAAMQARHLAVRQATIAGNVANANTPDYKARDVAPFADVLAQVGSGMARTASAHVDAGGPLSRTQTATDGWDVTATASSVSLEQEMLKASEVSREHNLNTGIVKAFDRMLKMAVKT</sequence>
<reference evidence="4" key="1">
    <citation type="journal article" date="2019" name="Int. J. Syst. Evol. Microbiol.">
        <title>The Global Catalogue of Microorganisms (GCM) 10K type strain sequencing project: providing services to taxonomists for standard genome sequencing and annotation.</title>
        <authorList>
            <consortium name="The Broad Institute Genomics Platform"/>
            <consortium name="The Broad Institute Genome Sequencing Center for Infectious Disease"/>
            <person name="Wu L."/>
            <person name="Ma J."/>
        </authorList>
    </citation>
    <scope>NUCLEOTIDE SEQUENCE [LARGE SCALE GENOMIC DNA]</scope>
    <source>
        <strain evidence="4">CCUG 48316</strain>
    </source>
</reference>
<evidence type="ECO:0000313" key="4">
    <source>
        <dbReference type="Proteomes" id="UP001596292"/>
    </source>
</evidence>
<evidence type="ECO:0000313" key="3">
    <source>
        <dbReference type="EMBL" id="MFC6790904.1"/>
    </source>
</evidence>